<reference evidence="1" key="1">
    <citation type="submission" date="2020-04" db="EMBL/GenBank/DDBJ databases">
        <title>Deep metagenomics examines the oral microbiome during advanced dental caries in children, revealing novel taxa and co-occurrences with host molecules.</title>
        <authorList>
            <person name="Baker J.L."/>
            <person name="Morton J.T."/>
            <person name="Dinis M."/>
            <person name="Alvarez R."/>
            <person name="Tran N.C."/>
            <person name="Knight R."/>
            <person name="Edlund A."/>
        </authorList>
    </citation>
    <scope>NUCLEOTIDE SEQUENCE</scope>
    <source>
        <strain evidence="1">JCVI_47_bin.4</strain>
    </source>
</reference>
<dbReference type="EMBL" id="JABZXJ010000008">
    <property type="protein sequence ID" value="MBF1649063.1"/>
    <property type="molecule type" value="Genomic_DNA"/>
</dbReference>
<dbReference type="Proteomes" id="UP000769484">
    <property type="component" value="Unassembled WGS sequence"/>
</dbReference>
<accession>A0A930KP22</accession>
<dbReference type="AlphaFoldDB" id="A0A930KP22"/>
<organism evidence="1 2">
    <name type="scientific">Rothia dentocariosa</name>
    <dbReference type="NCBI Taxonomy" id="2047"/>
    <lineage>
        <taxon>Bacteria</taxon>
        <taxon>Bacillati</taxon>
        <taxon>Actinomycetota</taxon>
        <taxon>Actinomycetes</taxon>
        <taxon>Micrococcales</taxon>
        <taxon>Micrococcaceae</taxon>
        <taxon>Rothia</taxon>
    </lineage>
</organism>
<dbReference type="RefSeq" id="WP_180950165.1">
    <property type="nucleotide sequence ID" value="NZ_CAUVKF010000003.1"/>
</dbReference>
<comment type="caution">
    <text evidence="1">The sequence shown here is derived from an EMBL/GenBank/DDBJ whole genome shotgun (WGS) entry which is preliminary data.</text>
</comment>
<sequence length="52" mass="5842">MNQEITPLEEITDQELTQISGAGTCENLKARLDGKKWPPATLTESIFYRLSC</sequence>
<evidence type="ECO:0000313" key="1">
    <source>
        <dbReference type="EMBL" id="MBF1649063.1"/>
    </source>
</evidence>
<gene>
    <name evidence="1" type="ORF">HXO56_03020</name>
</gene>
<protein>
    <submittedName>
        <fullName evidence="1">Uncharacterized protein</fullName>
    </submittedName>
</protein>
<proteinExistence type="predicted"/>
<evidence type="ECO:0000313" key="2">
    <source>
        <dbReference type="Proteomes" id="UP000769484"/>
    </source>
</evidence>
<name>A0A930KP22_9MICC</name>